<dbReference type="PANTHER" id="PTHR44591">
    <property type="entry name" value="STRESS RESPONSE REGULATOR PROTEIN 1"/>
    <property type="match status" value="1"/>
</dbReference>
<evidence type="ECO:0000256" key="7">
    <source>
        <dbReference type="PROSITE-ProRule" id="PRU00339"/>
    </source>
</evidence>
<evidence type="ECO:0000256" key="6">
    <source>
        <dbReference type="PROSITE-ProRule" id="PRU00169"/>
    </source>
</evidence>
<gene>
    <name evidence="9" type="ORF">JOC47_000582</name>
</gene>
<keyword evidence="3" id="KW-0805">Transcription regulation</keyword>
<dbReference type="Pfam" id="PF00072">
    <property type="entry name" value="Response_reg"/>
    <property type="match status" value="1"/>
</dbReference>
<dbReference type="Pfam" id="PF13181">
    <property type="entry name" value="TPR_8"/>
    <property type="match status" value="1"/>
</dbReference>
<dbReference type="Gene3D" id="1.25.40.10">
    <property type="entry name" value="Tetratricopeptide repeat domain"/>
    <property type="match status" value="1"/>
</dbReference>
<name>A0A939BNM7_9FIRM</name>
<dbReference type="PROSITE" id="PS50005">
    <property type="entry name" value="TPR"/>
    <property type="match status" value="1"/>
</dbReference>
<comment type="function">
    <text evidence="5">May play the central regulatory role in sporulation. It may be an element of the effector pathway responsible for the activation of sporulation genes in response to nutritional stress. Spo0A may act in concert with spo0H (a sigma factor) to control the expression of some genes that are critical to the sporulation process.</text>
</comment>
<keyword evidence="9" id="KW-0238">DNA-binding</keyword>
<evidence type="ECO:0000256" key="1">
    <source>
        <dbReference type="ARBA" id="ARBA00018672"/>
    </source>
</evidence>
<dbReference type="SUPFAM" id="SSF52172">
    <property type="entry name" value="CheY-like"/>
    <property type="match status" value="1"/>
</dbReference>
<protein>
    <recommendedName>
        <fullName evidence="1">Stage 0 sporulation protein A homolog</fullName>
    </recommendedName>
</protein>
<dbReference type="SMART" id="SM00028">
    <property type="entry name" value="TPR"/>
    <property type="match status" value="2"/>
</dbReference>
<evidence type="ECO:0000256" key="2">
    <source>
        <dbReference type="ARBA" id="ARBA00022553"/>
    </source>
</evidence>
<proteinExistence type="predicted"/>
<dbReference type="InterPro" id="IPR050595">
    <property type="entry name" value="Bact_response_regulator"/>
</dbReference>
<sequence>MSQDNKILIVDDEKNIRLTLEKSLSDDYEVETAVNGEDALNKFKADEFDVVLLDMNLPGLDGMEVLKKIKEEDEEVKVIIITGYGSVETAVETMKVGAIDYLRKPFTPDEIKGIVKEVIERENAELKEEELNSYEDYLRYAKELINKQQFEKAKENLQQAVSLDTSKPEAFNLLGVIFEMQENVLEAQKKYRAALALDPTYKPAQDNLDRTSEFEYDVEDVNLGEIDGVEEEE</sequence>
<keyword evidence="4" id="KW-0804">Transcription</keyword>
<dbReference type="InterPro" id="IPR011006">
    <property type="entry name" value="CheY-like_superfamily"/>
</dbReference>
<dbReference type="PANTHER" id="PTHR44591:SF3">
    <property type="entry name" value="RESPONSE REGULATORY DOMAIN-CONTAINING PROTEIN"/>
    <property type="match status" value="1"/>
</dbReference>
<feature type="domain" description="Response regulatory" evidence="8">
    <location>
        <begin position="6"/>
        <end position="119"/>
    </location>
</feature>
<dbReference type="PROSITE" id="PS50110">
    <property type="entry name" value="RESPONSE_REGULATORY"/>
    <property type="match status" value="1"/>
</dbReference>
<dbReference type="EMBL" id="JAFBDQ010000002">
    <property type="protein sequence ID" value="MBM7555757.1"/>
    <property type="molecule type" value="Genomic_DNA"/>
</dbReference>
<organism evidence="9 10">
    <name type="scientific">Halanaerobacter jeridensis</name>
    <dbReference type="NCBI Taxonomy" id="706427"/>
    <lineage>
        <taxon>Bacteria</taxon>
        <taxon>Bacillati</taxon>
        <taxon>Bacillota</taxon>
        <taxon>Clostridia</taxon>
        <taxon>Halanaerobiales</taxon>
        <taxon>Halobacteroidaceae</taxon>
        <taxon>Halanaerobacter</taxon>
    </lineage>
</organism>
<dbReference type="Proteomes" id="UP000774000">
    <property type="component" value="Unassembled WGS sequence"/>
</dbReference>
<evidence type="ECO:0000313" key="9">
    <source>
        <dbReference type="EMBL" id="MBM7555757.1"/>
    </source>
</evidence>
<feature type="repeat" description="TPR" evidence="7">
    <location>
        <begin position="168"/>
        <end position="201"/>
    </location>
</feature>
<reference evidence="9" key="1">
    <citation type="submission" date="2021-01" db="EMBL/GenBank/DDBJ databases">
        <title>Genomic Encyclopedia of Type Strains, Phase IV (KMG-IV): sequencing the most valuable type-strain genomes for metagenomic binning, comparative biology and taxonomic classification.</title>
        <authorList>
            <person name="Goeker M."/>
        </authorList>
    </citation>
    <scope>NUCLEOTIDE SEQUENCE</scope>
    <source>
        <strain evidence="9">DSM 23230</strain>
    </source>
</reference>
<evidence type="ECO:0000259" key="8">
    <source>
        <dbReference type="PROSITE" id="PS50110"/>
    </source>
</evidence>
<dbReference type="InterPro" id="IPR001789">
    <property type="entry name" value="Sig_transdc_resp-reg_receiver"/>
</dbReference>
<dbReference type="RefSeq" id="WP_204700475.1">
    <property type="nucleotide sequence ID" value="NZ_JAFBDQ010000002.1"/>
</dbReference>
<evidence type="ECO:0000256" key="5">
    <source>
        <dbReference type="ARBA" id="ARBA00024867"/>
    </source>
</evidence>
<dbReference type="InterPro" id="IPR011990">
    <property type="entry name" value="TPR-like_helical_dom_sf"/>
</dbReference>
<dbReference type="SUPFAM" id="SSF48452">
    <property type="entry name" value="TPR-like"/>
    <property type="match status" value="1"/>
</dbReference>
<accession>A0A939BNM7</accession>
<comment type="caution">
    <text evidence="9">The sequence shown here is derived from an EMBL/GenBank/DDBJ whole genome shotgun (WGS) entry which is preliminary data.</text>
</comment>
<dbReference type="SMART" id="SM00448">
    <property type="entry name" value="REC"/>
    <property type="match status" value="1"/>
</dbReference>
<evidence type="ECO:0000313" key="10">
    <source>
        <dbReference type="Proteomes" id="UP000774000"/>
    </source>
</evidence>
<evidence type="ECO:0000256" key="4">
    <source>
        <dbReference type="ARBA" id="ARBA00023163"/>
    </source>
</evidence>
<keyword evidence="7" id="KW-0802">TPR repeat</keyword>
<keyword evidence="10" id="KW-1185">Reference proteome</keyword>
<dbReference type="InterPro" id="IPR019734">
    <property type="entry name" value="TPR_rpt"/>
</dbReference>
<dbReference type="GO" id="GO:0000160">
    <property type="term" value="P:phosphorelay signal transduction system"/>
    <property type="evidence" value="ECO:0007669"/>
    <property type="project" value="InterPro"/>
</dbReference>
<dbReference type="GO" id="GO:0003677">
    <property type="term" value="F:DNA binding"/>
    <property type="evidence" value="ECO:0007669"/>
    <property type="project" value="UniProtKB-KW"/>
</dbReference>
<evidence type="ECO:0000256" key="3">
    <source>
        <dbReference type="ARBA" id="ARBA00023015"/>
    </source>
</evidence>
<dbReference type="Gene3D" id="3.40.50.2300">
    <property type="match status" value="1"/>
</dbReference>
<dbReference type="AlphaFoldDB" id="A0A939BNM7"/>
<feature type="modified residue" description="4-aspartylphosphate" evidence="6">
    <location>
        <position position="54"/>
    </location>
</feature>
<dbReference type="FunFam" id="3.40.50.2300:FF:000018">
    <property type="entry name" value="DNA-binding transcriptional regulator NtrC"/>
    <property type="match status" value="1"/>
</dbReference>
<keyword evidence="2 6" id="KW-0597">Phosphoprotein</keyword>